<keyword evidence="2" id="KW-1185">Reference proteome</keyword>
<protein>
    <submittedName>
        <fullName evidence="1">9565_t:CDS:1</fullName>
    </submittedName>
</protein>
<dbReference type="Proteomes" id="UP000789901">
    <property type="component" value="Unassembled WGS sequence"/>
</dbReference>
<accession>A0ABN7VLG0</accession>
<gene>
    <name evidence="1" type="ORF">GMARGA_LOCUS20184</name>
</gene>
<sequence length="339" mass="38459">MSNNTPGQLWESKVIKFPIFSGGNQNLLTWLDKFDKAYIANYVSECICGKGVLPMLFDYGMTQLNLGTRSFTYLNDKFVPCTNKISGWPNLGPANKDLFIDRLRSELREPVEMECSMTIQKALKKAKAAEAAYSGGGPLSLYLLKRSYLSREGSANKEIGELKKAISDIAQKVIDPSNSILDQPIPDDVQPALTLNSKIETLDVSLIEKIRKKINKPSTRNLIDIHGQKKCPLGIVKNLPIVVNKVEIPIDVEDKKYQMPITYWKRITYNLEKPVPLEKKQMLEEVNLKDLQHGWKEIETLESLVEDLDKELGIKKVASKVNKLEKKQQIQVEELIEKK</sequence>
<evidence type="ECO:0000313" key="2">
    <source>
        <dbReference type="Proteomes" id="UP000789901"/>
    </source>
</evidence>
<comment type="caution">
    <text evidence="1">The sequence shown here is derived from an EMBL/GenBank/DDBJ whole genome shotgun (WGS) entry which is preliminary data.</text>
</comment>
<organism evidence="1 2">
    <name type="scientific">Gigaspora margarita</name>
    <dbReference type="NCBI Taxonomy" id="4874"/>
    <lineage>
        <taxon>Eukaryota</taxon>
        <taxon>Fungi</taxon>
        <taxon>Fungi incertae sedis</taxon>
        <taxon>Mucoromycota</taxon>
        <taxon>Glomeromycotina</taxon>
        <taxon>Glomeromycetes</taxon>
        <taxon>Diversisporales</taxon>
        <taxon>Gigasporaceae</taxon>
        <taxon>Gigaspora</taxon>
    </lineage>
</organism>
<reference evidence="1 2" key="1">
    <citation type="submission" date="2021-06" db="EMBL/GenBank/DDBJ databases">
        <authorList>
            <person name="Kallberg Y."/>
            <person name="Tangrot J."/>
            <person name="Rosling A."/>
        </authorList>
    </citation>
    <scope>NUCLEOTIDE SEQUENCE [LARGE SCALE GENOMIC DNA]</scope>
    <source>
        <strain evidence="1 2">120-4 pot B 10/14</strain>
    </source>
</reference>
<name>A0ABN7VLG0_GIGMA</name>
<evidence type="ECO:0000313" key="1">
    <source>
        <dbReference type="EMBL" id="CAG8784362.1"/>
    </source>
</evidence>
<dbReference type="EMBL" id="CAJVQB010017465">
    <property type="protein sequence ID" value="CAG8784362.1"/>
    <property type="molecule type" value="Genomic_DNA"/>
</dbReference>
<proteinExistence type="predicted"/>